<dbReference type="EMBL" id="UINC01111764">
    <property type="protein sequence ID" value="SVC80215.1"/>
    <property type="molecule type" value="Genomic_DNA"/>
</dbReference>
<evidence type="ECO:0000313" key="1">
    <source>
        <dbReference type="EMBL" id="SVC80215.1"/>
    </source>
</evidence>
<sequence>MLVSKYGKAIRSTWPSLSNPDQVRQVRALDSNSVPPLNLTTLPASRHGLTLRHRADNQPVQINETLAQFG</sequence>
<name>A0A382Q5M1_9ZZZZ</name>
<dbReference type="AlphaFoldDB" id="A0A382Q5M1"/>
<reference evidence="1" key="1">
    <citation type="submission" date="2018-05" db="EMBL/GenBank/DDBJ databases">
        <authorList>
            <person name="Lanie J.A."/>
            <person name="Ng W.-L."/>
            <person name="Kazmierczak K.M."/>
            <person name="Andrzejewski T.M."/>
            <person name="Davidsen T.M."/>
            <person name="Wayne K.J."/>
            <person name="Tettelin H."/>
            <person name="Glass J.I."/>
            <person name="Rusch D."/>
            <person name="Podicherti R."/>
            <person name="Tsui H.-C.T."/>
            <person name="Winkler M.E."/>
        </authorList>
    </citation>
    <scope>NUCLEOTIDE SEQUENCE</scope>
</reference>
<organism evidence="1">
    <name type="scientific">marine metagenome</name>
    <dbReference type="NCBI Taxonomy" id="408172"/>
    <lineage>
        <taxon>unclassified sequences</taxon>
        <taxon>metagenomes</taxon>
        <taxon>ecological metagenomes</taxon>
    </lineage>
</organism>
<gene>
    <name evidence="1" type="ORF">METZ01_LOCUS333069</name>
</gene>
<proteinExistence type="predicted"/>
<accession>A0A382Q5M1</accession>
<protein>
    <submittedName>
        <fullName evidence="1">Uncharacterized protein</fullName>
    </submittedName>
</protein>